<organism evidence="1">
    <name type="scientific">marine sediment metagenome</name>
    <dbReference type="NCBI Taxonomy" id="412755"/>
    <lineage>
        <taxon>unclassified sequences</taxon>
        <taxon>metagenomes</taxon>
        <taxon>ecological metagenomes</taxon>
    </lineage>
</organism>
<comment type="caution">
    <text evidence="1">The sequence shown here is derived from an EMBL/GenBank/DDBJ whole genome shotgun (WGS) entry which is preliminary data.</text>
</comment>
<dbReference type="SUPFAM" id="SSF51126">
    <property type="entry name" value="Pectin lyase-like"/>
    <property type="match status" value="1"/>
</dbReference>
<feature type="non-terminal residue" evidence="1">
    <location>
        <position position="1"/>
    </location>
</feature>
<dbReference type="EMBL" id="BARW01010008">
    <property type="protein sequence ID" value="GAI86501.1"/>
    <property type="molecule type" value="Genomic_DNA"/>
</dbReference>
<gene>
    <name evidence="1" type="ORF">S12H4_19896</name>
</gene>
<reference evidence="1" key="1">
    <citation type="journal article" date="2014" name="Front. Microbiol.">
        <title>High frequency of phylogenetically diverse reductive dehalogenase-homologous genes in deep subseafloor sedimentary metagenomes.</title>
        <authorList>
            <person name="Kawai M."/>
            <person name="Futagami T."/>
            <person name="Toyoda A."/>
            <person name="Takaki Y."/>
            <person name="Nishi S."/>
            <person name="Hori S."/>
            <person name="Arai W."/>
            <person name="Tsubouchi T."/>
            <person name="Morono Y."/>
            <person name="Uchiyama I."/>
            <person name="Ito T."/>
            <person name="Fujiyama A."/>
            <person name="Inagaki F."/>
            <person name="Takami H."/>
        </authorList>
    </citation>
    <scope>NUCLEOTIDE SEQUENCE</scope>
    <source>
        <strain evidence="1">Expedition CK06-06</strain>
    </source>
</reference>
<dbReference type="InterPro" id="IPR011050">
    <property type="entry name" value="Pectin_lyase_fold/virulence"/>
</dbReference>
<proteinExistence type="predicted"/>
<dbReference type="SMART" id="SM00710">
    <property type="entry name" value="PbH1"/>
    <property type="match status" value="7"/>
</dbReference>
<name>X1T561_9ZZZZ</name>
<evidence type="ECO:0000313" key="1">
    <source>
        <dbReference type="EMBL" id="GAI86501.1"/>
    </source>
</evidence>
<dbReference type="AlphaFoldDB" id="X1T561"/>
<dbReference type="InterPro" id="IPR006626">
    <property type="entry name" value="PbH1"/>
</dbReference>
<accession>X1T561</accession>
<sequence>GLNSPFIESDYNIIQGLTFAKAPGAGINIITGASNNTISDSYFGTDPDGINDWGNATGIKISSGANNNTIDQCVISGNDEDGVLITGNNTDDNFVRRSIIGLNAAGTGKIPNGWDGVAITNGAEHNLIGGQLPTGDGHGNVISGNNQRGVYLSGVDTISNDIQFNYIGINKSGGGTPDVGNLSHGIMLEDGPDANSIFFNVISGNKEHGIYVRGTGTSQTTIRENIIGADPELNTVIPNYKHGVAVYEGAYRNDIGAHDTFWKGNVIVGSGWSGIAVVGSWDNEINNNVIG</sequence>
<feature type="non-terminal residue" evidence="1">
    <location>
        <position position="291"/>
    </location>
</feature>
<protein>
    <submittedName>
        <fullName evidence="1">Uncharacterized protein</fullName>
    </submittedName>
</protein>
<dbReference type="Gene3D" id="2.160.20.10">
    <property type="entry name" value="Single-stranded right-handed beta-helix, Pectin lyase-like"/>
    <property type="match status" value="2"/>
</dbReference>
<dbReference type="InterPro" id="IPR012334">
    <property type="entry name" value="Pectin_lyas_fold"/>
</dbReference>